<proteinExistence type="inferred from homology"/>
<evidence type="ECO:0000256" key="6">
    <source>
        <dbReference type="ARBA" id="ARBA00022840"/>
    </source>
</evidence>
<comment type="catalytic activity">
    <reaction evidence="8">
        <text>L-tyrosyl-[protein] + ATP = O-phospho-L-tyrosyl-[protein] + ADP + H(+)</text>
        <dbReference type="Rhea" id="RHEA:10596"/>
        <dbReference type="Rhea" id="RHEA-COMP:10136"/>
        <dbReference type="Rhea" id="RHEA-COMP:20101"/>
        <dbReference type="ChEBI" id="CHEBI:15378"/>
        <dbReference type="ChEBI" id="CHEBI:30616"/>
        <dbReference type="ChEBI" id="CHEBI:46858"/>
        <dbReference type="ChEBI" id="CHEBI:61978"/>
        <dbReference type="ChEBI" id="CHEBI:456216"/>
        <dbReference type="EC" id="2.7.10.2"/>
    </reaction>
</comment>
<keyword evidence="7" id="KW-0829">Tyrosine-protein kinase</keyword>
<dbReference type="Pfam" id="PF13614">
    <property type="entry name" value="AAA_31"/>
    <property type="match status" value="1"/>
</dbReference>
<feature type="region of interest" description="Disordered" evidence="9">
    <location>
        <begin position="247"/>
        <end position="313"/>
    </location>
</feature>
<dbReference type="GO" id="GO:0005524">
    <property type="term" value="F:ATP binding"/>
    <property type="evidence" value="ECO:0007669"/>
    <property type="project" value="UniProtKB-KW"/>
</dbReference>
<dbReference type="EMBL" id="VUNI01000013">
    <property type="protein sequence ID" value="MST75076.1"/>
    <property type="molecule type" value="Genomic_DNA"/>
</dbReference>
<evidence type="ECO:0000256" key="5">
    <source>
        <dbReference type="ARBA" id="ARBA00022777"/>
    </source>
</evidence>
<feature type="domain" description="AAA" evidence="10">
    <location>
        <begin position="46"/>
        <end position="190"/>
    </location>
</feature>
<keyword evidence="3 11" id="KW-0808">Transferase</keyword>
<dbReference type="Gene3D" id="3.40.50.300">
    <property type="entry name" value="P-loop containing nucleotide triphosphate hydrolases"/>
    <property type="match status" value="1"/>
</dbReference>
<reference evidence="11 12" key="1">
    <citation type="submission" date="2019-08" db="EMBL/GenBank/DDBJ databases">
        <title>In-depth cultivation of the pig gut microbiome towards novel bacterial diversity and tailored functional studies.</title>
        <authorList>
            <person name="Wylensek D."/>
            <person name="Hitch T.C.A."/>
            <person name="Clavel T."/>
        </authorList>
    </citation>
    <scope>NUCLEOTIDE SEQUENCE [LARGE SCALE GENOMIC DNA]</scope>
    <source>
        <strain evidence="11 12">MUC/MUC-530-WT-4D</strain>
    </source>
</reference>
<comment type="caution">
    <text evidence="11">The sequence shown here is derived from an EMBL/GenBank/DDBJ whole genome shotgun (WGS) entry which is preliminary data.</text>
</comment>
<comment type="similarity">
    <text evidence="1">Belongs to the CpsD/CapB family.</text>
</comment>
<evidence type="ECO:0000259" key="10">
    <source>
        <dbReference type="Pfam" id="PF13614"/>
    </source>
</evidence>
<dbReference type="InterPro" id="IPR025669">
    <property type="entry name" value="AAA_dom"/>
</dbReference>
<dbReference type="EC" id="2.7.10.2" evidence="2"/>
<dbReference type="Proteomes" id="UP000474024">
    <property type="component" value="Unassembled WGS sequence"/>
</dbReference>
<evidence type="ECO:0000256" key="4">
    <source>
        <dbReference type="ARBA" id="ARBA00022741"/>
    </source>
</evidence>
<evidence type="ECO:0000256" key="8">
    <source>
        <dbReference type="ARBA" id="ARBA00051245"/>
    </source>
</evidence>
<evidence type="ECO:0000313" key="12">
    <source>
        <dbReference type="Proteomes" id="UP000474024"/>
    </source>
</evidence>
<protein>
    <recommendedName>
        <fullName evidence="2">non-specific protein-tyrosine kinase</fullName>
        <ecNumber evidence="2">2.7.10.2</ecNumber>
    </recommendedName>
</protein>
<evidence type="ECO:0000256" key="7">
    <source>
        <dbReference type="ARBA" id="ARBA00023137"/>
    </source>
</evidence>
<keyword evidence="12" id="KW-1185">Reference proteome</keyword>
<gene>
    <name evidence="11" type="ORF">FYJ75_08560</name>
</gene>
<name>A0A6L5YSZ2_9FIRM</name>
<dbReference type="GO" id="GO:0005886">
    <property type="term" value="C:plasma membrane"/>
    <property type="evidence" value="ECO:0007669"/>
    <property type="project" value="TreeGrafter"/>
</dbReference>
<dbReference type="InterPro" id="IPR005702">
    <property type="entry name" value="Wzc-like_C"/>
</dbReference>
<dbReference type="NCBIfam" id="TIGR01007">
    <property type="entry name" value="eps_fam"/>
    <property type="match status" value="1"/>
</dbReference>
<evidence type="ECO:0000256" key="1">
    <source>
        <dbReference type="ARBA" id="ARBA00007316"/>
    </source>
</evidence>
<evidence type="ECO:0000256" key="2">
    <source>
        <dbReference type="ARBA" id="ARBA00011903"/>
    </source>
</evidence>
<evidence type="ECO:0000313" key="11">
    <source>
        <dbReference type="EMBL" id="MST75076.1"/>
    </source>
</evidence>
<evidence type="ECO:0000256" key="9">
    <source>
        <dbReference type="SAM" id="MobiDB-lite"/>
    </source>
</evidence>
<dbReference type="InterPro" id="IPR027417">
    <property type="entry name" value="P-loop_NTPase"/>
</dbReference>
<organism evidence="11 12">
    <name type="scientific">Roseburia porci</name>
    <dbReference type="NCBI Taxonomy" id="2605790"/>
    <lineage>
        <taxon>Bacteria</taxon>
        <taxon>Bacillati</taxon>
        <taxon>Bacillota</taxon>
        <taxon>Clostridia</taxon>
        <taxon>Lachnospirales</taxon>
        <taxon>Lachnospiraceae</taxon>
        <taxon>Roseburia</taxon>
    </lineage>
</organism>
<dbReference type="GO" id="GO:0004715">
    <property type="term" value="F:non-membrane spanning protein tyrosine kinase activity"/>
    <property type="evidence" value="ECO:0007669"/>
    <property type="project" value="UniProtKB-EC"/>
</dbReference>
<dbReference type="PANTHER" id="PTHR32309">
    <property type="entry name" value="TYROSINE-PROTEIN KINASE"/>
    <property type="match status" value="1"/>
</dbReference>
<dbReference type="AlphaFoldDB" id="A0A6L5YSZ2"/>
<dbReference type="PANTHER" id="PTHR32309:SF13">
    <property type="entry name" value="FERRIC ENTEROBACTIN TRANSPORT PROTEIN FEPE"/>
    <property type="match status" value="1"/>
</dbReference>
<sequence length="313" mass="34517">MIPGMNSQEYDFNENKIIIKNRELSYEVNEEMKVLRTNIQFSGSDTKVIVMTSCIGGEGKSTTSMNLAIALADLHKKVVLIDADLRKSVMATNVEGGIHKKGLAHFLAGQASIAEVLLTTNIRGLNLILAGNVIPPNPAELLSNPLLDKTLQIMRNNYDYIIIDAPPLGLVVDAAILARVSDGAILVMKSGEIKYRYAQGVKEQLANSGCKILGVVLNKVDYKKQGRYYGRYYGKYYGKYYEEEDLEESSSSSPPMQTATAPKPELTKSELFMQESAKRESGISRASRAAKHRTDTGMTMASLDPDNPQRTQK</sequence>
<dbReference type="SUPFAM" id="SSF52540">
    <property type="entry name" value="P-loop containing nucleoside triphosphate hydrolases"/>
    <property type="match status" value="1"/>
</dbReference>
<dbReference type="InterPro" id="IPR050445">
    <property type="entry name" value="Bact_polysacc_biosynth/exp"/>
</dbReference>
<accession>A0A6L5YSZ2</accession>
<keyword evidence="4" id="KW-0547">Nucleotide-binding</keyword>
<keyword evidence="5 11" id="KW-0418">Kinase</keyword>
<keyword evidence="6" id="KW-0067">ATP-binding</keyword>
<evidence type="ECO:0000256" key="3">
    <source>
        <dbReference type="ARBA" id="ARBA00022679"/>
    </source>
</evidence>
<dbReference type="CDD" id="cd05387">
    <property type="entry name" value="BY-kinase"/>
    <property type="match status" value="1"/>
</dbReference>